<sequence length="48" mass="4893">MPGANGARQTQVQNAGGKQDRGGVSRRRPAAGRSVYSASFAGKAFSIA</sequence>
<protein>
    <submittedName>
        <fullName evidence="2">Uncharacterized protein</fullName>
    </submittedName>
</protein>
<keyword evidence="3" id="KW-1185">Reference proteome</keyword>
<dbReference type="AlphaFoldDB" id="A0A1N7PE26"/>
<name>A0A1N7PE26_9RHOB</name>
<proteinExistence type="predicted"/>
<evidence type="ECO:0000256" key="1">
    <source>
        <dbReference type="SAM" id="MobiDB-lite"/>
    </source>
</evidence>
<feature type="region of interest" description="Disordered" evidence="1">
    <location>
        <begin position="1"/>
        <end position="35"/>
    </location>
</feature>
<dbReference type="EMBL" id="FTOT01000005">
    <property type="protein sequence ID" value="SIT08818.1"/>
    <property type="molecule type" value="Genomic_DNA"/>
</dbReference>
<evidence type="ECO:0000313" key="3">
    <source>
        <dbReference type="Proteomes" id="UP000186141"/>
    </source>
</evidence>
<organism evidence="2 3">
    <name type="scientific">Gemmobacter megaterium</name>
    <dbReference type="NCBI Taxonomy" id="1086013"/>
    <lineage>
        <taxon>Bacteria</taxon>
        <taxon>Pseudomonadati</taxon>
        <taxon>Pseudomonadota</taxon>
        <taxon>Alphaproteobacteria</taxon>
        <taxon>Rhodobacterales</taxon>
        <taxon>Paracoccaceae</taxon>
        <taxon>Gemmobacter</taxon>
    </lineage>
</organism>
<evidence type="ECO:0000313" key="2">
    <source>
        <dbReference type="EMBL" id="SIT08818.1"/>
    </source>
</evidence>
<feature type="compositionally biased region" description="Polar residues" evidence="1">
    <location>
        <begin position="7"/>
        <end position="16"/>
    </location>
</feature>
<dbReference type="Proteomes" id="UP000186141">
    <property type="component" value="Unassembled WGS sequence"/>
</dbReference>
<accession>A0A1N7PE26</accession>
<reference evidence="2 3" key="1">
    <citation type="submission" date="2017-01" db="EMBL/GenBank/DDBJ databases">
        <authorList>
            <person name="Mah S.A."/>
            <person name="Swanson W.J."/>
            <person name="Moy G.W."/>
            <person name="Vacquier V.D."/>
        </authorList>
    </citation>
    <scope>NUCLEOTIDE SEQUENCE [LARGE SCALE GENOMIC DNA]</scope>
    <source>
        <strain evidence="2 3">DSM 26375</strain>
    </source>
</reference>
<gene>
    <name evidence="2" type="ORF">SAMN05421774_105179</name>
</gene>